<evidence type="ECO:0000313" key="2">
    <source>
        <dbReference type="Proteomes" id="UP001596106"/>
    </source>
</evidence>
<organism evidence="1 2">
    <name type="scientific">Larkinella bovis</name>
    <dbReference type="NCBI Taxonomy" id="683041"/>
    <lineage>
        <taxon>Bacteria</taxon>
        <taxon>Pseudomonadati</taxon>
        <taxon>Bacteroidota</taxon>
        <taxon>Cytophagia</taxon>
        <taxon>Cytophagales</taxon>
        <taxon>Spirosomataceae</taxon>
        <taxon>Larkinella</taxon>
    </lineage>
</organism>
<reference evidence="2" key="1">
    <citation type="journal article" date="2019" name="Int. J. Syst. Evol. Microbiol.">
        <title>The Global Catalogue of Microorganisms (GCM) 10K type strain sequencing project: providing services to taxonomists for standard genome sequencing and annotation.</title>
        <authorList>
            <consortium name="The Broad Institute Genomics Platform"/>
            <consortium name="The Broad Institute Genome Sequencing Center for Infectious Disease"/>
            <person name="Wu L."/>
            <person name="Ma J."/>
        </authorList>
    </citation>
    <scope>NUCLEOTIDE SEQUENCE [LARGE SCALE GENOMIC DNA]</scope>
    <source>
        <strain evidence="2">CCUG 55250</strain>
    </source>
</reference>
<gene>
    <name evidence="1" type="ORF">ACFPMF_12650</name>
</gene>
<dbReference type="InterPro" id="IPR009078">
    <property type="entry name" value="Ferritin-like_SF"/>
</dbReference>
<keyword evidence="2" id="KW-1185">Reference proteome</keyword>
<protein>
    <submittedName>
        <fullName evidence="1">Ferritin-like domain-containing protein</fullName>
    </submittedName>
</protein>
<evidence type="ECO:0000313" key="1">
    <source>
        <dbReference type="EMBL" id="MFC5410166.1"/>
    </source>
</evidence>
<dbReference type="PROSITE" id="PS51318">
    <property type="entry name" value="TAT"/>
    <property type="match status" value="1"/>
</dbReference>
<dbReference type="Proteomes" id="UP001596106">
    <property type="component" value="Unassembled WGS sequence"/>
</dbReference>
<dbReference type="EMBL" id="JBHSMA010000003">
    <property type="protein sequence ID" value="MFC5410166.1"/>
    <property type="molecule type" value="Genomic_DNA"/>
</dbReference>
<accession>A0ABW0IA50</accession>
<comment type="caution">
    <text evidence="1">The sequence shown here is derived from an EMBL/GenBank/DDBJ whole genome shotgun (WGS) entry which is preliminary data.</text>
</comment>
<dbReference type="Pfam" id="PF13668">
    <property type="entry name" value="Ferritin_2"/>
    <property type="match status" value="1"/>
</dbReference>
<sequence length="278" mass="30674">MNLLGIFSHLEKTDPEIGQKLDYSRRKMLKTTSVAAAATPLFFAAMVNKAFAATGGCAGDAIDIVKFALTLEYLERDFYRAAQFKTGLLPPGTRPYVVQIAKHEAQHVDLLEGVLGLKPNGMQPRYNMATLAAATADYPTFLTYAQALEDTGVRAYKGQAACLLEQDTETSRTVLKVALRIHSVEARHAAAVRYMRDLRVWPSGGQNGMEPDPRIYANEDVANQDGTHNLVDYFNMPENKMKLYSPDMAIRSVYESFDEPLTASEVLAIAGPFLAPMM</sequence>
<dbReference type="InterPro" id="IPR006311">
    <property type="entry name" value="TAT_signal"/>
</dbReference>
<name>A0ABW0IA50_9BACT</name>
<dbReference type="RefSeq" id="WP_379845287.1">
    <property type="nucleotide sequence ID" value="NZ_JBHSMA010000003.1"/>
</dbReference>
<proteinExistence type="predicted"/>
<dbReference type="SUPFAM" id="SSF47240">
    <property type="entry name" value="Ferritin-like"/>
    <property type="match status" value="1"/>
</dbReference>